<dbReference type="Pfam" id="PF07690">
    <property type="entry name" value="MFS_1"/>
    <property type="match status" value="1"/>
</dbReference>
<evidence type="ECO:0000313" key="3">
    <source>
        <dbReference type="Proteomes" id="UP000243217"/>
    </source>
</evidence>
<feature type="transmembrane region" description="Helical" evidence="1">
    <location>
        <begin position="211"/>
        <end position="230"/>
    </location>
</feature>
<dbReference type="PANTHER" id="PTHR11360">
    <property type="entry name" value="MONOCARBOXYLATE TRANSPORTER"/>
    <property type="match status" value="1"/>
</dbReference>
<dbReference type="SUPFAM" id="SSF103473">
    <property type="entry name" value="MFS general substrate transporter"/>
    <property type="match status" value="1"/>
</dbReference>
<keyword evidence="1" id="KW-1133">Transmembrane helix</keyword>
<reference evidence="2 3" key="1">
    <citation type="journal article" date="2014" name="Genome Biol. Evol.">
        <title>The secreted proteins of Achlya hypogyna and Thraustotheca clavata identify the ancestral oomycete secretome and reveal gene acquisitions by horizontal gene transfer.</title>
        <authorList>
            <person name="Misner I."/>
            <person name="Blouin N."/>
            <person name="Leonard G."/>
            <person name="Richards T.A."/>
            <person name="Lane C.E."/>
        </authorList>
    </citation>
    <scope>NUCLEOTIDE SEQUENCE [LARGE SCALE GENOMIC DNA]</scope>
    <source>
        <strain evidence="2 3">ATCC 34112</strain>
    </source>
</reference>
<dbReference type="InterPro" id="IPR011701">
    <property type="entry name" value="MFS"/>
</dbReference>
<dbReference type="Gene3D" id="1.20.1250.20">
    <property type="entry name" value="MFS general substrate transporter like domains"/>
    <property type="match status" value="1"/>
</dbReference>
<keyword evidence="1" id="KW-0472">Membrane</keyword>
<evidence type="ECO:0000256" key="1">
    <source>
        <dbReference type="SAM" id="Phobius"/>
    </source>
</evidence>
<keyword evidence="1" id="KW-0812">Transmembrane</keyword>
<evidence type="ECO:0000313" key="2">
    <source>
        <dbReference type="EMBL" id="OQS05338.1"/>
    </source>
</evidence>
<feature type="transmembrane region" description="Helical" evidence="1">
    <location>
        <begin position="181"/>
        <end position="199"/>
    </location>
</feature>
<feature type="transmembrane region" description="Helical" evidence="1">
    <location>
        <begin position="91"/>
        <end position="110"/>
    </location>
</feature>
<sequence>MFEWLKVYWSITVRTKPFAEVNAEKWLLVCPMPENEFAFVPCIRFHRTYLIIAAFIAQSTVGLLYAMAVMASPFNDHFFPDQTGKDFGHQLFLVGGGIFSLSVAVIGPAIERRGPRWSMTLGSICVVLGLIILQIALIAKVWAIMYIGAILFPVGFGYIVLTSMSTCQKWSPDLRGTASGICILGFGLGQAFWTFYVNYLLDHMQSPLHTVFWFVLAILTPLLALCTMILRTPPPSFVVHGHDMHGIPIDHAPNAEVVQDEYLKVGMTLVNFSVVERQTADNTAIEGTERHYYEQVKALTLLQCVASTDFFCLCIAFAANSTIGLTFVEIAAPKNGTNPIIAMYNITTVEAEQLIAVGSIVGFAGRLLVPALSDIVIRVFYANPAFARKVVFVGLLAIETITLPIFKEIFDSYSAFQWLIYSVKFCSGGGGALIACFLTDMYGVYNMGTMYGLILTSWSIGLILVGVLFTDVLGPAQLQVFWIISLVGLILMVFVRTVSIDRFYHGYQFSMCGRILLQIPFRTPNKQWRKGPNDRNAVLLTPDRGSFFMWSSDSERGKQEIRSV</sequence>
<organism evidence="2 3">
    <name type="scientific">Thraustotheca clavata</name>
    <dbReference type="NCBI Taxonomy" id="74557"/>
    <lineage>
        <taxon>Eukaryota</taxon>
        <taxon>Sar</taxon>
        <taxon>Stramenopiles</taxon>
        <taxon>Oomycota</taxon>
        <taxon>Saprolegniomycetes</taxon>
        <taxon>Saprolegniales</taxon>
        <taxon>Achlyaceae</taxon>
        <taxon>Thraustotheca</taxon>
    </lineage>
</organism>
<dbReference type="Proteomes" id="UP000243217">
    <property type="component" value="Unassembled WGS sequence"/>
</dbReference>
<dbReference type="PANTHER" id="PTHR11360:SF317">
    <property type="entry name" value="MAJOR FACILITATOR SUPERFAMILY (MFS) PROFILE DOMAIN-CONTAINING PROTEIN-RELATED"/>
    <property type="match status" value="1"/>
</dbReference>
<comment type="caution">
    <text evidence="2">The sequence shown here is derived from an EMBL/GenBank/DDBJ whole genome shotgun (WGS) entry which is preliminary data.</text>
</comment>
<keyword evidence="3" id="KW-1185">Reference proteome</keyword>
<feature type="transmembrane region" description="Helical" evidence="1">
    <location>
        <begin position="476"/>
        <end position="495"/>
    </location>
</feature>
<gene>
    <name evidence="2" type="ORF">THRCLA_02515</name>
</gene>
<dbReference type="AlphaFoldDB" id="A0A1W0A532"/>
<name>A0A1W0A532_9STRA</name>
<feature type="transmembrane region" description="Helical" evidence="1">
    <location>
        <begin position="418"/>
        <end position="438"/>
    </location>
</feature>
<feature type="transmembrane region" description="Helical" evidence="1">
    <location>
        <begin position="450"/>
        <end position="470"/>
    </location>
</feature>
<protein>
    <submittedName>
        <fullName evidence="2">Major Facilitator Superfamily (MFS)</fullName>
    </submittedName>
</protein>
<feature type="transmembrane region" description="Helical" evidence="1">
    <location>
        <begin position="354"/>
        <end position="377"/>
    </location>
</feature>
<feature type="transmembrane region" description="Helical" evidence="1">
    <location>
        <begin position="117"/>
        <end position="137"/>
    </location>
</feature>
<feature type="transmembrane region" description="Helical" evidence="1">
    <location>
        <begin position="49"/>
        <end position="71"/>
    </location>
</feature>
<dbReference type="OrthoDB" id="77478at2759"/>
<dbReference type="GO" id="GO:0022857">
    <property type="term" value="F:transmembrane transporter activity"/>
    <property type="evidence" value="ECO:0007669"/>
    <property type="project" value="InterPro"/>
</dbReference>
<feature type="transmembrane region" description="Helical" evidence="1">
    <location>
        <begin position="389"/>
        <end position="406"/>
    </location>
</feature>
<dbReference type="EMBL" id="JNBS01000469">
    <property type="protein sequence ID" value="OQS05338.1"/>
    <property type="molecule type" value="Genomic_DNA"/>
</dbReference>
<dbReference type="InterPro" id="IPR036259">
    <property type="entry name" value="MFS_trans_sf"/>
</dbReference>
<feature type="transmembrane region" description="Helical" evidence="1">
    <location>
        <begin position="143"/>
        <end position="161"/>
    </location>
</feature>
<accession>A0A1W0A532</accession>
<dbReference type="InterPro" id="IPR050327">
    <property type="entry name" value="Proton-linked_MCT"/>
</dbReference>
<proteinExistence type="predicted"/>